<name>A0A2A6B543_PRIPA</name>
<feature type="compositionally biased region" description="Basic and acidic residues" evidence="1">
    <location>
        <begin position="122"/>
        <end position="136"/>
    </location>
</feature>
<reference evidence="2" key="2">
    <citation type="submission" date="2022-06" db="UniProtKB">
        <authorList>
            <consortium name="EnsemblMetazoa"/>
        </authorList>
    </citation>
    <scope>IDENTIFICATION</scope>
    <source>
        <strain evidence="2">PS312</strain>
    </source>
</reference>
<evidence type="ECO:0000313" key="3">
    <source>
        <dbReference type="Proteomes" id="UP000005239"/>
    </source>
</evidence>
<accession>A0A2A6B543</accession>
<dbReference type="Proteomes" id="UP000005239">
    <property type="component" value="Unassembled WGS sequence"/>
</dbReference>
<proteinExistence type="predicted"/>
<gene>
    <name evidence="2" type="primary">WBGene00283145</name>
</gene>
<accession>A0A8R1Z6G2</accession>
<sequence length="136" mass="13793">MNNPGITASWGTGSLIGSNWADWGQASDSGNDIPDLLDESDLLRVIKLGQALLTKAGATCEVTLKVIFRGTSSAAAASVGAAAGAGIAAIIMSGDIMGASGMTSTIAAHGDNQGVPPYPSMHIRDAKSEHGLKWNN</sequence>
<evidence type="ECO:0000256" key="1">
    <source>
        <dbReference type="SAM" id="MobiDB-lite"/>
    </source>
</evidence>
<dbReference type="EnsemblMetazoa" id="PPA44776.1">
    <property type="protein sequence ID" value="PPA44776.1"/>
    <property type="gene ID" value="WBGene00283145"/>
</dbReference>
<evidence type="ECO:0000313" key="2">
    <source>
        <dbReference type="EnsemblMetazoa" id="PPA44776.1"/>
    </source>
</evidence>
<keyword evidence="3" id="KW-1185">Reference proteome</keyword>
<reference evidence="3" key="1">
    <citation type="journal article" date="2008" name="Nat. Genet.">
        <title>The Pristionchus pacificus genome provides a unique perspective on nematode lifestyle and parasitism.</title>
        <authorList>
            <person name="Dieterich C."/>
            <person name="Clifton S.W."/>
            <person name="Schuster L.N."/>
            <person name="Chinwalla A."/>
            <person name="Delehaunty K."/>
            <person name="Dinkelacker I."/>
            <person name="Fulton L."/>
            <person name="Fulton R."/>
            <person name="Godfrey J."/>
            <person name="Minx P."/>
            <person name="Mitreva M."/>
            <person name="Roeseler W."/>
            <person name="Tian H."/>
            <person name="Witte H."/>
            <person name="Yang S.P."/>
            <person name="Wilson R.K."/>
            <person name="Sommer R.J."/>
        </authorList>
    </citation>
    <scope>NUCLEOTIDE SEQUENCE [LARGE SCALE GENOMIC DNA]</scope>
    <source>
        <strain evidence="3">PS312</strain>
    </source>
</reference>
<feature type="region of interest" description="Disordered" evidence="1">
    <location>
        <begin position="108"/>
        <end position="136"/>
    </location>
</feature>
<protein>
    <submittedName>
        <fullName evidence="2">Uncharacterized protein</fullName>
    </submittedName>
</protein>
<organism evidence="2 3">
    <name type="scientific">Pristionchus pacificus</name>
    <name type="common">Parasitic nematode worm</name>
    <dbReference type="NCBI Taxonomy" id="54126"/>
    <lineage>
        <taxon>Eukaryota</taxon>
        <taxon>Metazoa</taxon>
        <taxon>Ecdysozoa</taxon>
        <taxon>Nematoda</taxon>
        <taxon>Chromadorea</taxon>
        <taxon>Rhabditida</taxon>
        <taxon>Rhabditina</taxon>
        <taxon>Diplogasteromorpha</taxon>
        <taxon>Diplogasteroidea</taxon>
        <taxon>Neodiplogasteridae</taxon>
        <taxon>Pristionchus</taxon>
    </lineage>
</organism>
<dbReference type="AlphaFoldDB" id="A0A2A6B543"/>